<sequence length="168" mass="18852">MTHVTMHGKSKACLAFRRSLPQLLVTCTFSDDESLRIISLARRFFRLSKLRGNYGKNHRCSNSKLIFTVRWLCPFMKARAPGISDCDSQLGLVATVGRALPLRPITVMKLDGPARGISTPEPELSHWVSIKAFTRWALTRGTPKKKTKLPTSHKSLALRFTINDSLSD</sequence>
<name>A0AAE1B7K1_9GAST</name>
<dbReference type="EMBL" id="JAWDGP010000410">
    <property type="protein sequence ID" value="KAK3800869.1"/>
    <property type="molecule type" value="Genomic_DNA"/>
</dbReference>
<comment type="caution">
    <text evidence="1">The sequence shown here is derived from an EMBL/GenBank/DDBJ whole genome shotgun (WGS) entry which is preliminary data.</text>
</comment>
<protein>
    <submittedName>
        <fullName evidence="1">Uncharacterized protein</fullName>
    </submittedName>
</protein>
<proteinExistence type="predicted"/>
<accession>A0AAE1B7K1</accession>
<reference evidence="1" key="1">
    <citation type="journal article" date="2023" name="G3 (Bethesda)">
        <title>A reference genome for the long-term kleptoplast-retaining sea slug Elysia crispata morphotype clarki.</title>
        <authorList>
            <person name="Eastman K.E."/>
            <person name="Pendleton A.L."/>
            <person name="Shaikh M.A."/>
            <person name="Suttiyut T."/>
            <person name="Ogas R."/>
            <person name="Tomko P."/>
            <person name="Gavelis G."/>
            <person name="Widhalm J.R."/>
            <person name="Wisecaver J.H."/>
        </authorList>
    </citation>
    <scope>NUCLEOTIDE SEQUENCE</scope>
    <source>
        <strain evidence="1">ECLA1</strain>
    </source>
</reference>
<evidence type="ECO:0000313" key="1">
    <source>
        <dbReference type="EMBL" id="KAK3800869.1"/>
    </source>
</evidence>
<keyword evidence="2" id="KW-1185">Reference proteome</keyword>
<gene>
    <name evidence="1" type="ORF">RRG08_008623</name>
</gene>
<dbReference type="AlphaFoldDB" id="A0AAE1B7K1"/>
<evidence type="ECO:0000313" key="2">
    <source>
        <dbReference type="Proteomes" id="UP001283361"/>
    </source>
</evidence>
<dbReference type="Proteomes" id="UP001283361">
    <property type="component" value="Unassembled WGS sequence"/>
</dbReference>
<organism evidence="1 2">
    <name type="scientific">Elysia crispata</name>
    <name type="common">lettuce slug</name>
    <dbReference type="NCBI Taxonomy" id="231223"/>
    <lineage>
        <taxon>Eukaryota</taxon>
        <taxon>Metazoa</taxon>
        <taxon>Spiralia</taxon>
        <taxon>Lophotrochozoa</taxon>
        <taxon>Mollusca</taxon>
        <taxon>Gastropoda</taxon>
        <taxon>Heterobranchia</taxon>
        <taxon>Euthyneura</taxon>
        <taxon>Panpulmonata</taxon>
        <taxon>Sacoglossa</taxon>
        <taxon>Placobranchoidea</taxon>
        <taxon>Plakobranchidae</taxon>
        <taxon>Elysia</taxon>
    </lineage>
</organism>